<dbReference type="EMBL" id="VZBQ01000125">
    <property type="protein sequence ID" value="MQN90533.1"/>
    <property type="molecule type" value="Genomic_DNA"/>
</dbReference>
<dbReference type="Gene3D" id="2.40.50.140">
    <property type="entry name" value="Nucleic acid-binding proteins"/>
    <property type="match status" value="1"/>
</dbReference>
<accession>A0A646HN20</accession>
<dbReference type="InterPro" id="IPR000424">
    <property type="entry name" value="Primosome_PriB/ssb"/>
</dbReference>
<evidence type="ECO:0000313" key="1">
    <source>
        <dbReference type="EMBL" id="MQN90533.1"/>
    </source>
</evidence>
<dbReference type="PROSITE" id="PS50935">
    <property type="entry name" value="SSB"/>
    <property type="match status" value="1"/>
</dbReference>
<name>A0A646HN20_9BACT</name>
<proteinExistence type="predicted"/>
<gene>
    <name evidence="1" type="ORF">F7D59_11925</name>
</gene>
<dbReference type="RefSeq" id="WP_153113884.1">
    <property type="nucleotide sequence ID" value="NZ_VZAS01000159.1"/>
</dbReference>
<reference evidence="2" key="1">
    <citation type="submission" date="2019-09" db="EMBL/GenBank/DDBJ databases">
        <title>Distinct polysaccharide growth profiles of human intestinal Prevotella copri isolates.</title>
        <authorList>
            <person name="Fehlner-Peach H."/>
            <person name="Magnabosco C."/>
            <person name="Raghavan V."/>
            <person name="Scher J.U."/>
            <person name="Tett A."/>
            <person name="Cox L.M."/>
            <person name="Gottsegen C."/>
            <person name="Watters A."/>
            <person name="Wiltshire- Gordon J.D."/>
            <person name="Segata N."/>
            <person name="Bonneau R."/>
            <person name="Littman D.R."/>
        </authorList>
    </citation>
    <scope>NUCLEOTIDE SEQUENCE [LARGE SCALE GENOMIC DNA]</scope>
    <source>
        <strain evidence="2">iP54</strain>
    </source>
</reference>
<evidence type="ECO:0000313" key="2">
    <source>
        <dbReference type="Proteomes" id="UP000420635"/>
    </source>
</evidence>
<dbReference type="GO" id="GO:0003697">
    <property type="term" value="F:single-stranded DNA binding"/>
    <property type="evidence" value="ECO:0007669"/>
    <property type="project" value="InterPro"/>
</dbReference>
<sequence length="211" mass="23453">MIKCNVTTCGVITSSAEEKTSKEGEKFISFSMMVPFEGKDGTVKEQYISVSAPGNAQSAANYSAGRRVTVGGVLYIRKHDSSTYLNLRTDTNIEFNESTTPDRLVGSMEFRGKISKKGIKDFNSKKGKPMQSFSAFSSDKNGENYEFTWVSFINLSPIHEEYLAADKYVEVHGDLQLDVFKGELQLECKVNSVAPWELNKTAEQNGEQQPS</sequence>
<organism evidence="1 2">
    <name type="scientific">Segatella copri</name>
    <dbReference type="NCBI Taxonomy" id="165179"/>
    <lineage>
        <taxon>Bacteria</taxon>
        <taxon>Pseudomonadati</taxon>
        <taxon>Bacteroidota</taxon>
        <taxon>Bacteroidia</taxon>
        <taxon>Bacteroidales</taxon>
        <taxon>Prevotellaceae</taxon>
        <taxon>Segatella</taxon>
    </lineage>
</organism>
<dbReference type="AlphaFoldDB" id="A0A646HN20"/>
<dbReference type="InterPro" id="IPR012340">
    <property type="entry name" value="NA-bd_OB-fold"/>
</dbReference>
<comment type="caution">
    <text evidence="1">The sequence shown here is derived from an EMBL/GenBank/DDBJ whole genome shotgun (WGS) entry which is preliminary data.</text>
</comment>
<dbReference type="Proteomes" id="UP000420635">
    <property type="component" value="Unassembled WGS sequence"/>
</dbReference>
<protein>
    <submittedName>
        <fullName evidence="1">Uncharacterized protein</fullName>
    </submittedName>
</protein>